<keyword evidence="2" id="KW-1185">Reference proteome</keyword>
<proteinExistence type="predicted"/>
<feature type="non-terminal residue" evidence="1">
    <location>
        <position position="1"/>
    </location>
</feature>
<accession>A0ABW1QTI5</accession>
<reference evidence="2" key="1">
    <citation type="journal article" date="2019" name="Int. J. Syst. Evol. Microbiol.">
        <title>The Global Catalogue of Microorganisms (GCM) 10K type strain sequencing project: providing services to taxonomists for standard genome sequencing and annotation.</title>
        <authorList>
            <consortium name="The Broad Institute Genomics Platform"/>
            <consortium name="The Broad Institute Genome Sequencing Center for Infectious Disease"/>
            <person name="Wu L."/>
            <person name="Ma J."/>
        </authorList>
    </citation>
    <scope>NUCLEOTIDE SEQUENCE [LARGE SCALE GENOMIC DNA]</scope>
    <source>
        <strain evidence="2">DFY28</strain>
    </source>
</reference>
<sequence length="201" mass="22763">QLRLCTAQGRGIQLLMNPSEHERDERDAQLILALVGLLKDRTDLNLTKIIRDDVDYVWAKPRETKQGHRKRSAGSWWSEEAWKLKDQKRSIGSDGSTVGTTGEHVMPMRVVSQHLLDLARADRLDVTTVLRLLRLPMAVVSVDEDGLLDRQKMPNGWVFDVDAPDFDVRIWDRYTAAGIKVSELRQLDAQGNPIGRAPLGF</sequence>
<protein>
    <submittedName>
        <fullName evidence="1">Uncharacterized protein</fullName>
    </submittedName>
</protein>
<dbReference type="RefSeq" id="WP_378528559.1">
    <property type="nucleotide sequence ID" value="NZ_JBHSQI010000002.1"/>
</dbReference>
<gene>
    <name evidence="1" type="ORF">ACFPWU_03685</name>
</gene>
<comment type="caution">
    <text evidence="1">The sequence shown here is derived from an EMBL/GenBank/DDBJ whole genome shotgun (WGS) entry which is preliminary data.</text>
</comment>
<name>A0ABW1QTI5_9ACTN</name>
<organism evidence="1 2">
    <name type="scientific">Nocardioides yefusunii</name>
    <dbReference type="NCBI Taxonomy" id="2500546"/>
    <lineage>
        <taxon>Bacteria</taxon>
        <taxon>Bacillati</taxon>
        <taxon>Actinomycetota</taxon>
        <taxon>Actinomycetes</taxon>
        <taxon>Propionibacteriales</taxon>
        <taxon>Nocardioidaceae</taxon>
        <taxon>Nocardioides</taxon>
    </lineage>
</organism>
<dbReference type="Proteomes" id="UP001596098">
    <property type="component" value="Unassembled WGS sequence"/>
</dbReference>
<evidence type="ECO:0000313" key="1">
    <source>
        <dbReference type="EMBL" id="MFC6152766.1"/>
    </source>
</evidence>
<evidence type="ECO:0000313" key="2">
    <source>
        <dbReference type="Proteomes" id="UP001596098"/>
    </source>
</evidence>
<dbReference type="EMBL" id="JBHSQI010000002">
    <property type="protein sequence ID" value="MFC6152766.1"/>
    <property type="molecule type" value="Genomic_DNA"/>
</dbReference>